<reference evidence="6 7" key="1">
    <citation type="submission" date="2023-11" db="EMBL/GenBank/DDBJ databases">
        <title>Halocaridina rubra genome assembly.</title>
        <authorList>
            <person name="Smith C."/>
        </authorList>
    </citation>
    <scope>NUCLEOTIDE SEQUENCE [LARGE SCALE GENOMIC DNA]</scope>
    <source>
        <strain evidence="6">EP-1</strain>
        <tissue evidence="6">Whole</tissue>
    </source>
</reference>
<dbReference type="PROSITE" id="PS51635">
    <property type="entry name" value="PNPLA"/>
    <property type="match status" value="1"/>
</dbReference>
<dbReference type="GO" id="GO:0016020">
    <property type="term" value="C:membrane"/>
    <property type="evidence" value="ECO:0007669"/>
    <property type="project" value="TreeGrafter"/>
</dbReference>
<evidence type="ECO:0000256" key="4">
    <source>
        <dbReference type="PROSITE-ProRule" id="PRU01161"/>
    </source>
</evidence>
<accession>A0AAN9AAS7</accession>
<keyword evidence="3 4" id="KW-0443">Lipid metabolism</keyword>
<evidence type="ECO:0000256" key="3">
    <source>
        <dbReference type="ARBA" id="ARBA00023098"/>
    </source>
</evidence>
<dbReference type="GO" id="GO:0047499">
    <property type="term" value="F:calcium-independent phospholipase A2 activity"/>
    <property type="evidence" value="ECO:0007669"/>
    <property type="project" value="TreeGrafter"/>
</dbReference>
<dbReference type="GO" id="GO:0019369">
    <property type="term" value="P:arachidonate metabolic process"/>
    <property type="evidence" value="ECO:0007669"/>
    <property type="project" value="TreeGrafter"/>
</dbReference>
<keyword evidence="2 4" id="KW-0442">Lipid degradation</keyword>
<keyword evidence="1 4" id="KW-0378">Hydrolase</keyword>
<dbReference type="PANTHER" id="PTHR24185">
    <property type="entry name" value="CALCIUM-INDEPENDENT PHOSPHOLIPASE A2-GAMMA"/>
    <property type="match status" value="1"/>
</dbReference>
<name>A0AAN9AAS7_HALRR</name>
<dbReference type="Proteomes" id="UP001381693">
    <property type="component" value="Unassembled WGS sequence"/>
</dbReference>
<dbReference type="PANTHER" id="PTHR24185:SF1">
    <property type="entry name" value="CALCIUM-INDEPENDENT PHOSPHOLIPASE A2-GAMMA"/>
    <property type="match status" value="1"/>
</dbReference>
<organism evidence="6 7">
    <name type="scientific">Halocaridina rubra</name>
    <name type="common">Hawaiian red shrimp</name>
    <dbReference type="NCBI Taxonomy" id="373956"/>
    <lineage>
        <taxon>Eukaryota</taxon>
        <taxon>Metazoa</taxon>
        <taxon>Ecdysozoa</taxon>
        <taxon>Arthropoda</taxon>
        <taxon>Crustacea</taxon>
        <taxon>Multicrustacea</taxon>
        <taxon>Malacostraca</taxon>
        <taxon>Eumalacostraca</taxon>
        <taxon>Eucarida</taxon>
        <taxon>Decapoda</taxon>
        <taxon>Pleocyemata</taxon>
        <taxon>Caridea</taxon>
        <taxon>Atyoidea</taxon>
        <taxon>Atyidae</taxon>
        <taxon>Halocaridina</taxon>
    </lineage>
</organism>
<dbReference type="GO" id="GO:0016042">
    <property type="term" value="P:lipid catabolic process"/>
    <property type="evidence" value="ECO:0007669"/>
    <property type="project" value="UniProtKB-UniRule"/>
</dbReference>
<feature type="active site" description="Proton acceptor" evidence="4">
    <location>
        <position position="403"/>
    </location>
</feature>
<evidence type="ECO:0000313" key="6">
    <source>
        <dbReference type="EMBL" id="KAK7081098.1"/>
    </source>
</evidence>
<protein>
    <submittedName>
        <fullName evidence="6">Calcium-independent phospholipase A2-gamma</fullName>
    </submittedName>
</protein>
<gene>
    <name evidence="6" type="primary">PNPLA8</name>
    <name evidence="6" type="ORF">SK128_019473</name>
</gene>
<feature type="short sequence motif" description="GXGXXG" evidence="4">
    <location>
        <begin position="226"/>
        <end position="231"/>
    </location>
</feature>
<evidence type="ECO:0000259" key="5">
    <source>
        <dbReference type="PROSITE" id="PS51635"/>
    </source>
</evidence>
<evidence type="ECO:0000256" key="1">
    <source>
        <dbReference type="ARBA" id="ARBA00022801"/>
    </source>
</evidence>
<feature type="short sequence motif" description="GXSXG" evidence="4">
    <location>
        <begin position="258"/>
        <end position="262"/>
    </location>
</feature>
<evidence type="ECO:0000256" key="2">
    <source>
        <dbReference type="ARBA" id="ARBA00022963"/>
    </source>
</evidence>
<sequence length="532" mass="58971">MASGGSSLAQWRIINGLREYITRTTPALTAVRKELPDVLKESSGIFQSTNASDNANYKKNLSATSKSSDSFVKVNDEPTPTISTEFQKVLGTFSSYLPLYFSQIRLHFSKNEEPVEEKSIPKWKVQRGTISKTSVDARTRYLVKGLGDHLTEVGRLTKIESLCAHLRQHPQAKGVAVKKGGITKLLRILEKTGDECVESEAREALALLGYTAPVMGQGIRLLTIDGGGVRGLVALEILRSIEEEAGLPIHKLFDYICGVSTGAILAVLLGCHKQSINDCEKLYRELSMQIFNQTTFRGAKGLFMKNSYYDSDAWTDILKANMGEISLIETAKEVDVPRICLVATSANTNRVQAYLFRNYNLPYRVSSHYQGTSLPHLWEAVRASAAAPGYFSEFRIGDLILLDGGIFVNNPTAIALHEAKQLWPDVNLQCVLSVGTGRHEPIAMTNEASINWATRIRTVVNSATDTEGKSPKVDWVIFYISCLFSSDSDGWLQIKDSNYSVAINNAPFHLSHFVYLLYVRHIQDTFDSLLSS</sequence>
<dbReference type="AlphaFoldDB" id="A0AAN9AAS7"/>
<dbReference type="Pfam" id="PF01734">
    <property type="entry name" value="Patatin"/>
    <property type="match status" value="1"/>
</dbReference>
<evidence type="ECO:0000313" key="7">
    <source>
        <dbReference type="Proteomes" id="UP001381693"/>
    </source>
</evidence>
<keyword evidence="7" id="KW-1185">Reference proteome</keyword>
<feature type="domain" description="PNPLA" evidence="5">
    <location>
        <begin position="222"/>
        <end position="416"/>
    </location>
</feature>
<dbReference type="InterPro" id="IPR002641">
    <property type="entry name" value="PNPLA_dom"/>
</dbReference>
<feature type="short sequence motif" description="DGA/G" evidence="4">
    <location>
        <begin position="403"/>
        <end position="405"/>
    </location>
</feature>
<dbReference type="SUPFAM" id="SSF52151">
    <property type="entry name" value="FabD/lysophospholipase-like"/>
    <property type="match status" value="1"/>
</dbReference>
<dbReference type="InterPro" id="IPR016035">
    <property type="entry name" value="Acyl_Trfase/lysoPLipase"/>
</dbReference>
<comment type="caution">
    <text evidence="6">The sequence shown here is derived from an EMBL/GenBank/DDBJ whole genome shotgun (WGS) entry which is preliminary data.</text>
</comment>
<feature type="active site" description="Nucleophile" evidence="4">
    <location>
        <position position="260"/>
    </location>
</feature>
<dbReference type="Gene3D" id="3.40.1090.10">
    <property type="entry name" value="Cytosolic phospholipase A2 catalytic domain"/>
    <property type="match status" value="1"/>
</dbReference>
<dbReference type="EMBL" id="JAXCGZ010005703">
    <property type="protein sequence ID" value="KAK7081098.1"/>
    <property type="molecule type" value="Genomic_DNA"/>
</dbReference>
<proteinExistence type="predicted"/>